<name>A0A0A9YJ43_LYGHE</name>
<protein>
    <submittedName>
        <fullName evidence="2">Uncharacterized protein</fullName>
    </submittedName>
</protein>
<feature type="compositionally biased region" description="Low complexity" evidence="1">
    <location>
        <begin position="45"/>
        <end position="66"/>
    </location>
</feature>
<dbReference type="AlphaFoldDB" id="A0A0A9YJ43"/>
<reference evidence="2" key="1">
    <citation type="journal article" date="2014" name="PLoS ONE">
        <title>Transcriptome-Based Identification of ABC Transporters in the Western Tarnished Plant Bug Lygus hesperus.</title>
        <authorList>
            <person name="Hull J.J."/>
            <person name="Chaney K."/>
            <person name="Geib S.M."/>
            <person name="Fabrick J.A."/>
            <person name="Brent C.S."/>
            <person name="Walsh D."/>
            <person name="Lavine L.C."/>
        </authorList>
    </citation>
    <scope>NUCLEOTIDE SEQUENCE</scope>
</reference>
<accession>A0A0A9YJ43</accession>
<organism evidence="2">
    <name type="scientific">Lygus hesperus</name>
    <name type="common">Western plant bug</name>
    <dbReference type="NCBI Taxonomy" id="30085"/>
    <lineage>
        <taxon>Eukaryota</taxon>
        <taxon>Metazoa</taxon>
        <taxon>Ecdysozoa</taxon>
        <taxon>Arthropoda</taxon>
        <taxon>Hexapoda</taxon>
        <taxon>Insecta</taxon>
        <taxon>Pterygota</taxon>
        <taxon>Neoptera</taxon>
        <taxon>Paraneoptera</taxon>
        <taxon>Hemiptera</taxon>
        <taxon>Heteroptera</taxon>
        <taxon>Panheteroptera</taxon>
        <taxon>Cimicomorpha</taxon>
        <taxon>Miridae</taxon>
        <taxon>Mirini</taxon>
        <taxon>Lygus</taxon>
    </lineage>
</organism>
<evidence type="ECO:0000313" key="2">
    <source>
        <dbReference type="EMBL" id="JAG31631.1"/>
    </source>
</evidence>
<gene>
    <name evidence="2" type="ORF">CM83_23074</name>
</gene>
<evidence type="ECO:0000256" key="1">
    <source>
        <dbReference type="SAM" id="MobiDB-lite"/>
    </source>
</evidence>
<reference evidence="2" key="2">
    <citation type="submission" date="2014-07" db="EMBL/GenBank/DDBJ databases">
        <authorList>
            <person name="Hull J."/>
        </authorList>
    </citation>
    <scope>NUCLEOTIDE SEQUENCE</scope>
</reference>
<dbReference type="EMBL" id="GBHO01011973">
    <property type="protein sequence ID" value="JAG31631.1"/>
    <property type="molecule type" value="Transcribed_RNA"/>
</dbReference>
<proteinExistence type="predicted"/>
<feature type="region of interest" description="Disordered" evidence="1">
    <location>
        <begin position="45"/>
        <end position="68"/>
    </location>
</feature>
<sequence>MTSLPPQFSPIFAPQSMVSSASLVLPNGQTMISIPQPTTAQLQAATTVAAQQPSASPPANSLLPPSTSYSSVAQAYPISNSPFTPSTAAFSVNLLNNSNSTQNY</sequence>